<evidence type="ECO:0000313" key="1">
    <source>
        <dbReference type="EMBL" id="MQY30730.1"/>
    </source>
</evidence>
<sequence>MVRLWDTSLLSQDSLDAMLCPLAGRPLTRSEHDEYLAGHNEIQPCAEH</sequence>
<dbReference type="AlphaFoldDB" id="A0A7K0DY53"/>
<name>A0A7K0DY53_9NOCA</name>
<protein>
    <submittedName>
        <fullName evidence="1">Uncharacterized protein</fullName>
    </submittedName>
</protein>
<reference evidence="1 2" key="1">
    <citation type="submission" date="2019-10" db="EMBL/GenBank/DDBJ databases">
        <title>Nocardia macrotermitis sp. nov. and Nocardia aurantia sp. nov., isolated from the gut of fungus growing-termite Macrotermes natalensis.</title>
        <authorList>
            <person name="Benndorf R."/>
            <person name="Schwitalla J."/>
            <person name="Martin K."/>
            <person name="De Beer W."/>
            <person name="Kaster A.-K."/>
            <person name="Vollmers J."/>
            <person name="Poulsen M."/>
            <person name="Beemelmanns C."/>
        </authorList>
    </citation>
    <scope>NUCLEOTIDE SEQUENCE [LARGE SCALE GENOMIC DNA]</scope>
    <source>
        <strain evidence="1 2">RB56</strain>
    </source>
</reference>
<evidence type="ECO:0000313" key="2">
    <source>
        <dbReference type="Proteomes" id="UP000431401"/>
    </source>
</evidence>
<comment type="caution">
    <text evidence="1">The sequence shown here is derived from an EMBL/GenBank/DDBJ whole genome shotgun (WGS) entry which is preliminary data.</text>
</comment>
<proteinExistence type="predicted"/>
<gene>
    <name evidence="1" type="ORF">NRB56_63330</name>
</gene>
<dbReference type="Proteomes" id="UP000431401">
    <property type="component" value="Unassembled WGS sequence"/>
</dbReference>
<keyword evidence="2" id="KW-1185">Reference proteome</keyword>
<dbReference type="EMBL" id="WEGI01000015">
    <property type="protein sequence ID" value="MQY30730.1"/>
    <property type="molecule type" value="Genomic_DNA"/>
</dbReference>
<accession>A0A7K0DY53</accession>
<organism evidence="1 2">
    <name type="scientific">Nocardia aurantia</name>
    <dbReference type="NCBI Taxonomy" id="2585199"/>
    <lineage>
        <taxon>Bacteria</taxon>
        <taxon>Bacillati</taxon>
        <taxon>Actinomycetota</taxon>
        <taxon>Actinomycetes</taxon>
        <taxon>Mycobacteriales</taxon>
        <taxon>Nocardiaceae</taxon>
        <taxon>Nocardia</taxon>
    </lineage>
</organism>